<proteinExistence type="predicted"/>
<name>A0AAU9LAY5_9STRA</name>
<gene>
    <name evidence="2" type="ORF">PBS003_LOCUS9361</name>
</gene>
<dbReference type="EMBL" id="CAKKTJ010000336">
    <property type="protein sequence ID" value="CAH0482783.1"/>
    <property type="molecule type" value="Genomic_DNA"/>
</dbReference>
<dbReference type="InterPro" id="IPR052727">
    <property type="entry name" value="Rab4/Rab5_effector"/>
</dbReference>
<dbReference type="AlphaFoldDB" id="A0AAU9LAY5"/>
<dbReference type="InterPro" id="IPR023393">
    <property type="entry name" value="START-like_dom_sf"/>
</dbReference>
<dbReference type="PANTHER" id="PTHR13510">
    <property type="entry name" value="FYVE-FINGER-CONTAINING RAB5 EFFECTOR PROTEIN RABENOSYN-5-RELATED"/>
    <property type="match status" value="1"/>
</dbReference>
<feature type="region of interest" description="Disordered" evidence="1">
    <location>
        <begin position="403"/>
        <end position="426"/>
    </location>
</feature>
<sequence length="583" mass="66809">MARVFVTKRERLDLIQQGDDMFLEVQERLYDAKMQCAAPEKDKIVTSLETFTVYGTLDAVTDLYLKDDVKMVLDFAESRELIVLKPNTKQRPLDRTSLRWSLFHLPSRLLGKDQDFCYLEVMKPFGTADGRRGWARCSNSITHKAFSALQSAQRTDVNRAELFYCGLFFEETDQLGRLNVTVFYNIKGHHATSILAPRVLKAQSKRTIELVNHYLKMSAMMLKSRKVSLTRALQLQAERRCGACANYLSIWKCKERCALCRSLMCNKCNDIVSRNYRVKRVTREQVVCFSCAHWRGTKIGHMAETKHNNLQDSSGGGLAVKTQSNSKACQEKTTQDESIFPWSNEDHSNWFDDEAKPSFVLAQENQVPQQSKPCEQKPFHQNLTPTRHSEFVPHETLRLPTERAEHHRRRCNTRVSTRRPSTGVDDDFIAPRQRRATGNSRLSARAKSTSCAGSQICGDNADFTPVGSQVNLDLEDLNWQMRRCRTNSVPVQPMELTDEGRRDSKAFARYQIMLDGTRQYDRSCQPRIVSQRPFLVANLPTRTSYPQPSLIRYSKANPCDLSYLASFKLTTDQNDPTQAEQLT</sequence>
<dbReference type="SUPFAM" id="SSF57903">
    <property type="entry name" value="FYVE/PHD zinc finger"/>
    <property type="match status" value="1"/>
</dbReference>
<dbReference type="Proteomes" id="UP001160483">
    <property type="component" value="Unassembled WGS sequence"/>
</dbReference>
<dbReference type="PANTHER" id="PTHR13510:SF44">
    <property type="entry name" value="RABENOSYN-5"/>
    <property type="match status" value="1"/>
</dbReference>
<organism evidence="2 3">
    <name type="scientific">Peronospora belbahrii</name>
    <dbReference type="NCBI Taxonomy" id="622444"/>
    <lineage>
        <taxon>Eukaryota</taxon>
        <taxon>Sar</taxon>
        <taxon>Stramenopiles</taxon>
        <taxon>Oomycota</taxon>
        <taxon>Peronosporomycetes</taxon>
        <taxon>Peronosporales</taxon>
        <taxon>Peronosporaceae</taxon>
        <taxon>Peronospora</taxon>
    </lineage>
</organism>
<evidence type="ECO:0000313" key="2">
    <source>
        <dbReference type="EMBL" id="CAH0482783.1"/>
    </source>
</evidence>
<comment type="caution">
    <text evidence="2">The sequence shown here is derived from an EMBL/GenBank/DDBJ whole genome shotgun (WGS) entry which is preliminary data.</text>
</comment>
<dbReference type="InterPro" id="IPR011011">
    <property type="entry name" value="Znf_FYVE_PHD"/>
</dbReference>
<evidence type="ECO:0000313" key="3">
    <source>
        <dbReference type="Proteomes" id="UP001160483"/>
    </source>
</evidence>
<protein>
    <recommendedName>
        <fullName evidence="4">FYVE-type domain-containing protein</fullName>
    </recommendedName>
</protein>
<evidence type="ECO:0008006" key="4">
    <source>
        <dbReference type="Google" id="ProtNLM"/>
    </source>
</evidence>
<reference evidence="2" key="1">
    <citation type="submission" date="2021-11" db="EMBL/GenBank/DDBJ databases">
        <authorList>
            <person name="Islam A."/>
            <person name="Islam S."/>
            <person name="Flora M.S."/>
            <person name="Rahman M."/>
            <person name="Ziaur R.M."/>
            <person name="Epstein J.H."/>
            <person name="Hassan M."/>
            <person name="Klassen M."/>
            <person name="Woodard K."/>
            <person name="Webb A."/>
            <person name="Webby R.J."/>
            <person name="El Zowalaty M.E."/>
        </authorList>
    </citation>
    <scope>NUCLEOTIDE SEQUENCE</scope>
    <source>
        <strain evidence="2">Pbs3</strain>
    </source>
</reference>
<evidence type="ECO:0000256" key="1">
    <source>
        <dbReference type="SAM" id="MobiDB-lite"/>
    </source>
</evidence>
<dbReference type="Gene3D" id="3.30.530.20">
    <property type="match status" value="1"/>
</dbReference>
<accession>A0AAU9LAY5</accession>